<name>A0A168LE90_ABSGL</name>
<keyword evidence="2 5" id="KW-0378">Hydrolase</keyword>
<evidence type="ECO:0000313" key="8">
    <source>
        <dbReference type="EMBL" id="SAL96610.1"/>
    </source>
</evidence>
<dbReference type="InParanoid" id="A0A168LE90"/>
<dbReference type="OrthoDB" id="546632at2759"/>
<feature type="compositionally biased region" description="Basic residues" evidence="6">
    <location>
        <begin position="451"/>
        <end position="474"/>
    </location>
</feature>
<sequence length="533" mass="60461">MLILKHNELPVEDLFIIERHLVRWLDHKGPTITPEWHVLELSRTDLYGHLLGVFAHLKVLDALAINPSQLLDFLVDVDTAYQHTPYHSFYHAADILIMLYYILIELDGSKHLSVIEMAPILIAALCHDMGHPGYNNLYQVNSNTPLAQRYKNTSVLENYSVDITQDLLIKHKLFDNVSYDWKDAIKRLILSTDMVYHYELQEKTGALGEVMGNTWSDDDSDEESGNDNDNEDEDDDDDDSNDSSDTDSLGLSEPPPTPTTIDQTLGLLDHRRFEAPSTTPPRPRSASSSLLSPSQRHDFCRIILHAADISNTVRPWSISKQWSDLIVQEFFQQGDAEKLAGLAISPGMDRDQSNQATISLKFGDFVIKPYFESLAGLLPKSRVFLKTLAENRLEWIKLKDSPIPSMLTPPPPPHERHFPDRLLPSIPVPNPSGRRVSVPAGLIIIPDHHYGRQKHTSGHPHHLRRRHHHHRYRVTKSPSPQQHLHLPQPRFAMRSASHPVVIPGLDFHRSGSVSLVDDDGQDSRSIQAQHTMK</sequence>
<evidence type="ECO:0000256" key="6">
    <source>
        <dbReference type="SAM" id="MobiDB-lite"/>
    </source>
</evidence>
<evidence type="ECO:0000256" key="2">
    <source>
        <dbReference type="ARBA" id="ARBA00022801"/>
    </source>
</evidence>
<evidence type="ECO:0000256" key="5">
    <source>
        <dbReference type="RuleBase" id="RU363067"/>
    </source>
</evidence>
<protein>
    <recommendedName>
        <fullName evidence="5">Phosphodiesterase</fullName>
        <ecNumber evidence="5">3.1.4.-</ecNumber>
    </recommendedName>
</protein>
<dbReference type="GO" id="GO:0004114">
    <property type="term" value="F:3',5'-cyclic-nucleotide phosphodiesterase activity"/>
    <property type="evidence" value="ECO:0007669"/>
    <property type="project" value="InterPro"/>
</dbReference>
<proteinExistence type="inferred from homology"/>
<gene>
    <name evidence="8" type="primary">ABSGL_02026.1 scaffold 2596</name>
</gene>
<feature type="binding site" evidence="4">
    <location>
        <position position="308"/>
    </location>
    <ligand>
        <name>Zn(2+)</name>
        <dbReference type="ChEBI" id="CHEBI:29105"/>
        <label>1</label>
    </ligand>
</feature>
<feature type="domain" description="PDEase" evidence="7">
    <location>
        <begin position="1"/>
        <end position="402"/>
    </location>
</feature>
<dbReference type="SUPFAM" id="SSF109604">
    <property type="entry name" value="HD-domain/PDEase-like"/>
    <property type="match status" value="1"/>
</dbReference>
<dbReference type="InterPro" id="IPR002073">
    <property type="entry name" value="PDEase_catalytic_dom"/>
</dbReference>
<keyword evidence="1 4" id="KW-0479">Metal-binding</keyword>
<dbReference type="EC" id="3.1.4.-" evidence="5"/>
<evidence type="ECO:0000259" key="7">
    <source>
        <dbReference type="PROSITE" id="PS51845"/>
    </source>
</evidence>
<dbReference type="STRING" id="4829.A0A168LE90"/>
<dbReference type="GO" id="GO:0007165">
    <property type="term" value="P:signal transduction"/>
    <property type="evidence" value="ECO:0007669"/>
    <property type="project" value="InterPro"/>
</dbReference>
<feature type="region of interest" description="Disordered" evidence="6">
    <location>
        <begin position="450"/>
        <end position="485"/>
    </location>
</feature>
<reference evidence="8" key="1">
    <citation type="submission" date="2016-04" db="EMBL/GenBank/DDBJ databases">
        <authorList>
            <person name="Evans L.H."/>
            <person name="Alamgir A."/>
            <person name="Owens N."/>
            <person name="Weber N.D."/>
            <person name="Virtaneva K."/>
            <person name="Barbian K."/>
            <person name="Babar A."/>
            <person name="Rosenke K."/>
        </authorList>
    </citation>
    <scope>NUCLEOTIDE SEQUENCE [LARGE SCALE GENOMIC DNA]</scope>
    <source>
        <strain evidence="8">CBS 101.48</strain>
    </source>
</reference>
<feature type="compositionally biased region" description="Polar residues" evidence="6">
    <location>
        <begin position="523"/>
        <end position="533"/>
    </location>
</feature>
<comment type="cofactor">
    <cofactor evidence="5">
        <name>a divalent metal cation</name>
        <dbReference type="ChEBI" id="CHEBI:60240"/>
    </cofactor>
    <text evidence="5">Binds 2 divalent metal cations per subunit. Site 1 may preferentially bind zinc ions, while site 2 has a preference for magnesium and/or manganese ions.</text>
</comment>
<evidence type="ECO:0000256" key="1">
    <source>
        <dbReference type="ARBA" id="ARBA00022723"/>
    </source>
</evidence>
<feature type="region of interest" description="Disordered" evidence="6">
    <location>
        <begin position="209"/>
        <end position="263"/>
    </location>
</feature>
<dbReference type="InterPro" id="IPR023088">
    <property type="entry name" value="PDEase"/>
</dbReference>
<feature type="binding site" evidence="4">
    <location>
        <position position="91"/>
    </location>
    <ligand>
        <name>Zn(2+)</name>
        <dbReference type="ChEBI" id="CHEBI:29105"/>
        <label>1</label>
    </ligand>
</feature>
<evidence type="ECO:0000256" key="3">
    <source>
        <dbReference type="PIRSR" id="PIRSR623088-1"/>
    </source>
</evidence>
<feature type="binding site" evidence="4">
    <location>
        <position position="127"/>
    </location>
    <ligand>
        <name>Zn(2+)</name>
        <dbReference type="ChEBI" id="CHEBI:29105"/>
        <label>1</label>
    </ligand>
</feature>
<feature type="compositionally biased region" description="Acidic residues" evidence="6">
    <location>
        <begin position="216"/>
        <end position="245"/>
    </location>
</feature>
<accession>A0A168LE90</accession>
<dbReference type="Gene3D" id="1.10.1300.10">
    <property type="entry name" value="3'5'-cyclic nucleotide phosphodiesterase, catalytic domain"/>
    <property type="match status" value="1"/>
</dbReference>
<feature type="region of interest" description="Disordered" evidence="6">
    <location>
        <begin position="273"/>
        <end position="292"/>
    </location>
</feature>
<dbReference type="SMART" id="SM00471">
    <property type="entry name" value="HDc"/>
    <property type="match status" value="1"/>
</dbReference>
<dbReference type="PROSITE" id="PS51845">
    <property type="entry name" value="PDEASE_I_2"/>
    <property type="match status" value="1"/>
</dbReference>
<dbReference type="InterPro" id="IPR023174">
    <property type="entry name" value="PDEase_CS"/>
</dbReference>
<dbReference type="AlphaFoldDB" id="A0A168LE90"/>
<dbReference type="PROSITE" id="PS00126">
    <property type="entry name" value="PDEASE_I_1"/>
    <property type="match status" value="1"/>
</dbReference>
<feature type="binding site" evidence="4">
    <location>
        <position position="128"/>
    </location>
    <ligand>
        <name>Zn(2+)</name>
        <dbReference type="ChEBI" id="CHEBI:29105"/>
        <label>2</label>
    </ligand>
</feature>
<dbReference type="PANTHER" id="PTHR11347">
    <property type="entry name" value="CYCLIC NUCLEOTIDE PHOSPHODIESTERASE"/>
    <property type="match status" value="1"/>
</dbReference>
<dbReference type="InterPro" id="IPR003607">
    <property type="entry name" value="HD/PDEase_dom"/>
</dbReference>
<dbReference type="InterPro" id="IPR036971">
    <property type="entry name" value="PDEase_catalytic_dom_sf"/>
</dbReference>
<organism evidence="8">
    <name type="scientific">Absidia glauca</name>
    <name type="common">Pin mould</name>
    <dbReference type="NCBI Taxonomy" id="4829"/>
    <lineage>
        <taxon>Eukaryota</taxon>
        <taxon>Fungi</taxon>
        <taxon>Fungi incertae sedis</taxon>
        <taxon>Mucoromycota</taxon>
        <taxon>Mucoromycotina</taxon>
        <taxon>Mucoromycetes</taxon>
        <taxon>Mucorales</taxon>
        <taxon>Cunninghamellaceae</taxon>
        <taxon>Absidia</taxon>
    </lineage>
</organism>
<evidence type="ECO:0000313" key="9">
    <source>
        <dbReference type="Proteomes" id="UP000078561"/>
    </source>
</evidence>
<dbReference type="EMBL" id="LT551165">
    <property type="protein sequence ID" value="SAL96610.1"/>
    <property type="molecule type" value="Genomic_DNA"/>
</dbReference>
<dbReference type="Proteomes" id="UP000078561">
    <property type="component" value="Unassembled WGS sequence"/>
</dbReference>
<dbReference type="OMA" id="ICERTML"/>
<dbReference type="GO" id="GO:0046872">
    <property type="term" value="F:metal ion binding"/>
    <property type="evidence" value="ECO:0007669"/>
    <property type="project" value="UniProtKB-KW"/>
</dbReference>
<comment type="similarity">
    <text evidence="5">Belongs to the cyclic nucleotide phosphodiesterase family.</text>
</comment>
<evidence type="ECO:0000256" key="4">
    <source>
        <dbReference type="PIRSR" id="PIRSR623088-3"/>
    </source>
</evidence>
<dbReference type="Pfam" id="PF00233">
    <property type="entry name" value="PDEase_I"/>
    <property type="match status" value="1"/>
</dbReference>
<dbReference type="PRINTS" id="PR00387">
    <property type="entry name" value="PDIESTERASE1"/>
</dbReference>
<feature type="region of interest" description="Disordered" evidence="6">
    <location>
        <begin position="513"/>
        <end position="533"/>
    </location>
</feature>
<feature type="binding site" evidence="4">
    <location>
        <position position="128"/>
    </location>
    <ligand>
        <name>Zn(2+)</name>
        <dbReference type="ChEBI" id="CHEBI:29105"/>
        <label>1</label>
    </ligand>
</feature>
<keyword evidence="9" id="KW-1185">Reference proteome</keyword>
<feature type="active site" description="Proton donor" evidence="3">
    <location>
        <position position="87"/>
    </location>
</feature>
<dbReference type="CDD" id="cd00077">
    <property type="entry name" value="HDc"/>
    <property type="match status" value="1"/>
</dbReference>